<dbReference type="EMBL" id="CAJOBG010002507">
    <property type="protein sequence ID" value="CAF4011309.1"/>
    <property type="molecule type" value="Genomic_DNA"/>
</dbReference>
<dbReference type="Proteomes" id="UP000663866">
    <property type="component" value="Unassembled WGS sequence"/>
</dbReference>
<organism evidence="1 2">
    <name type="scientific">Rotaria magnacalcarata</name>
    <dbReference type="NCBI Taxonomy" id="392030"/>
    <lineage>
        <taxon>Eukaryota</taxon>
        <taxon>Metazoa</taxon>
        <taxon>Spiralia</taxon>
        <taxon>Gnathifera</taxon>
        <taxon>Rotifera</taxon>
        <taxon>Eurotatoria</taxon>
        <taxon>Bdelloidea</taxon>
        <taxon>Philodinida</taxon>
        <taxon>Philodinidae</taxon>
        <taxon>Rotaria</taxon>
    </lineage>
</organism>
<comment type="caution">
    <text evidence="1">The sequence shown here is derived from an EMBL/GenBank/DDBJ whole genome shotgun (WGS) entry which is preliminary data.</text>
</comment>
<dbReference type="SUPFAM" id="SSF56399">
    <property type="entry name" value="ADP-ribosylation"/>
    <property type="match status" value="1"/>
</dbReference>
<protein>
    <submittedName>
        <fullName evidence="1">Uncharacterized protein</fullName>
    </submittedName>
</protein>
<evidence type="ECO:0000313" key="2">
    <source>
        <dbReference type="Proteomes" id="UP000663866"/>
    </source>
</evidence>
<name>A0A819P9K7_9BILA</name>
<gene>
    <name evidence="1" type="ORF">OVN521_LOCUS15638</name>
</gene>
<dbReference type="Gene3D" id="3.90.176.10">
    <property type="entry name" value="Toxin ADP-ribosyltransferase, Chain A, domain 1"/>
    <property type="match status" value="1"/>
</dbReference>
<dbReference type="AlphaFoldDB" id="A0A819P9K7"/>
<evidence type="ECO:0000313" key="1">
    <source>
        <dbReference type="EMBL" id="CAF4011309.1"/>
    </source>
</evidence>
<sequence>MMPRFTNVDHNPTRLPPVYEYFTHSILPLREVLNPFLPKIDQLEKCINIAKSECHFPSQHSFTREESASIYIYTMDWGTQRLYRVLNAAFWCFSSCSSSVKVVKQFLENISTFLMTETKHRKAISTYSNFPEENEVILPLGTRICVASDALDHVSLNVIHMREVIHDNDQNLASSFTKMNNNNTISSNEQLTFKVETYSNGDKYDISIRISSTSKW</sequence>
<proteinExistence type="predicted"/>
<accession>A0A819P9K7</accession>
<reference evidence="1" key="1">
    <citation type="submission" date="2021-02" db="EMBL/GenBank/DDBJ databases">
        <authorList>
            <person name="Nowell W R."/>
        </authorList>
    </citation>
    <scope>NUCLEOTIDE SEQUENCE</scope>
</reference>
<keyword evidence="2" id="KW-1185">Reference proteome</keyword>